<dbReference type="Proteomes" id="UP000050471">
    <property type="component" value="Unassembled WGS sequence"/>
</dbReference>
<dbReference type="EMBL" id="LKBA01000008">
    <property type="protein sequence ID" value="KPN62979.1"/>
    <property type="molecule type" value="Genomic_DNA"/>
</dbReference>
<accession>A0A0N8IBF7</accession>
<evidence type="ECO:0000256" key="1">
    <source>
        <dbReference type="SAM" id="MobiDB-lite"/>
    </source>
</evidence>
<keyword evidence="3" id="KW-1185">Reference proteome</keyword>
<evidence type="ECO:0000313" key="2">
    <source>
        <dbReference type="EMBL" id="KPN62979.1"/>
    </source>
</evidence>
<comment type="caution">
    <text evidence="2">The sequence shown here is derived from an EMBL/GenBank/DDBJ whole genome shotgun (WGS) entry which is preliminary data.</text>
</comment>
<dbReference type="AlphaFoldDB" id="A0A0N8IBF7"/>
<evidence type="ECO:0000313" key="3">
    <source>
        <dbReference type="Proteomes" id="UP000050471"/>
    </source>
</evidence>
<sequence>MDAQQTAFINGCTGRGGTDKVNPDTNELTCEKGARRPKVFEFEPSYTQGSLAGYAATQFLDNLTFGLVSSSS</sequence>
<gene>
    <name evidence="2" type="ORF">AKJ29_02185</name>
</gene>
<name>A0A0N8IBF7_9RHOB</name>
<feature type="region of interest" description="Disordered" evidence="1">
    <location>
        <begin position="1"/>
        <end position="25"/>
    </location>
</feature>
<protein>
    <submittedName>
        <fullName evidence="2">Uncharacterized protein</fullName>
    </submittedName>
</protein>
<reference evidence="2 3" key="1">
    <citation type="submission" date="2015-09" db="EMBL/GenBank/DDBJ databases">
        <title>Draft genome sequence of Aliiroseovarius crassostreae CV919-312TSm, the causative agent of Roseovarius Oyster Disease (formerly Juvenile Oyster Disease).</title>
        <authorList>
            <person name="Kessner L."/>
            <person name="Spinard E."/>
            <person name="Nelson D."/>
        </authorList>
    </citation>
    <scope>NUCLEOTIDE SEQUENCE [LARGE SCALE GENOMIC DNA]</scope>
    <source>
        <strain evidence="2 3">CV919-312</strain>
    </source>
</reference>
<organism evidence="2 3">
    <name type="scientific">Aliiroseovarius crassostreae</name>
    <dbReference type="NCBI Taxonomy" id="154981"/>
    <lineage>
        <taxon>Bacteria</taxon>
        <taxon>Pseudomonadati</taxon>
        <taxon>Pseudomonadota</taxon>
        <taxon>Alphaproteobacteria</taxon>
        <taxon>Rhodobacterales</taxon>
        <taxon>Paracoccaceae</taxon>
        <taxon>Aliiroseovarius</taxon>
    </lineage>
</organism>
<proteinExistence type="predicted"/>